<comment type="catalytic activity">
    <reaction evidence="13">
        <text>6 Fe(III)-[cytochrome c] + NH4(+) + 2 H2O = 6 Fe(II)-[cytochrome c] + nitrite + 8 H(+)</text>
        <dbReference type="Rhea" id="RHEA:13089"/>
        <dbReference type="Rhea" id="RHEA-COMP:10350"/>
        <dbReference type="Rhea" id="RHEA-COMP:14399"/>
        <dbReference type="ChEBI" id="CHEBI:15377"/>
        <dbReference type="ChEBI" id="CHEBI:15378"/>
        <dbReference type="ChEBI" id="CHEBI:16301"/>
        <dbReference type="ChEBI" id="CHEBI:28938"/>
        <dbReference type="ChEBI" id="CHEBI:29033"/>
        <dbReference type="ChEBI" id="CHEBI:29034"/>
        <dbReference type="EC" id="1.7.2.2"/>
    </reaction>
</comment>
<dbReference type="InterPro" id="IPR036280">
    <property type="entry name" value="Multihaem_cyt_sf"/>
</dbReference>
<dbReference type="GO" id="GO:0046872">
    <property type="term" value="F:metal ion binding"/>
    <property type="evidence" value="ECO:0007669"/>
    <property type="project" value="UniProtKB-KW"/>
</dbReference>
<comment type="subcellular location">
    <subcellularLocation>
        <location evidence="2">Cell envelope</location>
    </subcellularLocation>
</comment>
<keyword evidence="6" id="KW-0349">Heme</keyword>
<dbReference type="SUPFAM" id="SSF48695">
    <property type="entry name" value="Multiheme cytochromes"/>
    <property type="match status" value="1"/>
</dbReference>
<keyword evidence="11" id="KW-0560">Oxidoreductase</keyword>
<dbReference type="OrthoDB" id="9814800at2"/>
<evidence type="ECO:0000313" key="16">
    <source>
        <dbReference type="EMBL" id="SJM93509.1"/>
    </source>
</evidence>
<evidence type="ECO:0000256" key="1">
    <source>
        <dbReference type="ARBA" id="ARBA00001926"/>
    </source>
</evidence>
<dbReference type="PANTHER" id="PTHR30633">
    <property type="entry name" value="CYTOCHROME C-552 RESPIRATORY NITRITE REDUCTASE"/>
    <property type="match status" value="1"/>
</dbReference>
<dbReference type="EC" id="1.7.2.2" evidence="4"/>
<accession>A0A1R4HBB8</accession>
<dbReference type="PANTHER" id="PTHR30633:SF0">
    <property type="entry name" value="CYTOCHROME C-552"/>
    <property type="match status" value="1"/>
</dbReference>
<evidence type="ECO:0000259" key="15">
    <source>
        <dbReference type="Pfam" id="PF14537"/>
    </source>
</evidence>
<dbReference type="AlphaFoldDB" id="A0A1R4HBB8"/>
<keyword evidence="5" id="KW-0813">Transport</keyword>
<evidence type="ECO:0000256" key="10">
    <source>
        <dbReference type="ARBA" id="ARBA00022982"/>
    </source>
</evidence>
<dbReference type="Proteomes" id="UP000195442">
    <property type="component" value="Unassembled WGS sequence"/>
</dbReference>
<keyword evidence="8" id="KW-0732">Signal</keyword>
<dbReference type="Pfam" id="PF09699">
    <property type="entry name" value="Paired_CXXCH_1"/>
    <property type="match status" value="1"/>
</dbReference>
<keyword evidence="7" id="KW-0479">Metal-binding</keyword>
<evidence type="ECO:0000313" key="17">
    <source>
        <dbReference type="Proteomes" id="UP000195442"/>
    </source>
</evidence>
<feature type="domain" description="Tetrahaem cytochrome" evidence="15">
    <location>
        <begin position="230"/>
        <end position="333"/>
    </location>
</feature>
<evidence type="ECO:0000256" key="3">
    <source>
        <dbReference type="ARBA" id="ARBA00009288"/>
    </source>
</evidence>
<dbReference type="InterPro" id="IPR003321">
    <property type="entry name" value="Cyt_c552"/>
</dbReference>
<comment type="cofactor">
    <cofactor evidence="1">
        <name>heme c</name>
        <dbReference type="ChEBI" id="CHEBI:61717"/>
    </cofactor>
</comment>
<organism evidence="16 17">
    <name type="scientific">Crenothrix polyspora</name>
    <dbReference type="NCBI Taxonomy" id="360316"/>
    <lineage>
        <taxon>Bacteria</taxon>
        <taxon>Pseudomonadati</taxon>
        <taxon>Pseudomonadota</taxon>
        <taxon>Gammaproteobacteria</taxon>
        <taxon>Methylococcales</taxon>
        <taxon>Crenotrichaceae</taxon>
        <taxon>Crenothrix</taxon>
    </lineage>
</organism>
<dbReference type="Gene3D" id="1.10.780.10">
    <property type="entry name" value="Hydroxylamine Oxidoreductase, Chain A, domain 1"/>
    <property type="match status" value="1"/>
</dbReference>
<evidence type="ECO:0000256" key="5">
    <source>
        <dbReference type="ARBA" id="ARBA00022448"/>
    </source>
</evidence>
<dbReference type="InterPro" id="IPR012286">
    <property type="entry name" value="Tetrahaem_cytochrome"/>
</dbReference>
<dbReference type="RefSeq" id="WP_087147411.1">
    <property type="nucleotide sequence ID" value="NZ_FUKJ01000265.1"/>
</dbReference>
<gene>
    <name evidence="16" type="ORF">CRENPOLYSF2_3370002</name>
</gene>
<evidence type="ECO:0000256" key="7">
    <source>
        <dbReference type="ARBA" id="ARBA00022723"/>
    </source>
</evidence>
<dbReference type="Gene3D" id="1.10.1130.10">
    <property type="entry name" value="Flavocytochrome C3, Chain A"/>
    <property type="match status" value="1"/>
</dbReference>
<dbReference type="EMBL" id="FUKJ01000265">
    <property type="protein sequence ID" value="SJM93509.1"/>
    <property type="molecule type" value="Genomic_DNA"/>
</dbReference>
<dbReference type="GO" id="GO:0019645">
    <property type="term" value="P:anaerobic electron transport chain"/>
    <property type="evidence" value="ECO:0007669"/>
    <property type="project" value="TreeGrafter"/>
</dbReference>
<dbReference type="Gene3D" id="3.90.10.10">
    <property type="entry name" value="Cytochrome C3"/>
    <property type="match status" value="1"/>
</dbReference>
<keyword evidence="10" id="KW-0249">Electron transport</keyword>
<proteinExistence type="inferred from homology"/>
<dbReference type="GO" id="GO:0042279">
    <property type="term" value="F:nitrite reductase (cytochrome, ammonia-forming) activity"/>
    <property type="evidence" value="ECO:0007669"/>
    <property type="project" value="UniProtKB-EC"/>
</dbReference>
<name>A0A1R4HBB8_9GAMM</name>
<dbReference type="InterPro" id="IPR010177">
    <property type="entry name" value="Paired_CXXCH_1"/>
</dbReference>
<dbReference type="GO" id="GO:0020037">
    <property type="term" value="F:heme binding"/>
    <property type="evidence" value="ECO:0007669"/>
    <property type="project" value="TreeGrafter"/>
</dbReference>
<evidence type="ECO:0000256" key="13">
    <source>
        <dbReference type="ARBA" id="ARBA00049131"/>
    </source>
</evidence>
<evidence type="ECO:0000256" key="12">
    <source>
        <dbReference type="ARBA" id="ARBA00023004"/>
    </source>
</evidence>
<feature type="domain" description="Doubled CXXCH motif" evidence="14">
    <location>
        <begin position="101"/>
        <end position="135"/>
    </location>
</feature>
<evidence type="ECO:0000256" key="11">
    <source>
        <dbReference type="ARBA" id="ARBA00023002"/>
    </source>
</evidence>
<comment type="similarity">
    <text evidence="3">Belongs to the cytochrome c-552 family.</text>
</comment>
<protein>
    <recommendedName>
        <fullName evidence="4">nitrite reductase (cytochrome; ammonia-forming)</fullName>
        <ecNumber evidence="4">1.7.2.2</ecNumber>
    </recommendedName>
</protein>
<evidence type="ECO:0000256" key="2">
    <source>
        <dbReference type="ARBA" id="ARBA00004196"/>
    </source>
</evidence>
<dbReference type="Pfam" id="PF14537">
    <property type="entry name" value="Cytochrom_c3_2"/>
    <property type="match status" value="1"/>
</dbReference>
<evidence type="ECO:0000256" key="9">
    <source>
        <dbReference type="ARBA" id="ARBA00022837"/>
    </source>
</evidence>
<evidence type="ECO:0000256" key="6">
    <source>
        <dbReference type="ARBA" id="ARBA00022617"/>
    </source>
</evidence>
<sequence>MLHKMLSYRFLGPILLIIVLGYFVAEMLGFGFRQPVFLPGKTSSAHHQIEIACDVCHTPLGGVKQEACLDCHKDALKADSDSHAIKVFNDPRSYALLAQIDAKKCVTCHAEHIADKTGNKVASVPDDFCYACHKEITTERASHKDFSMDGCTASGCHNYHDNQALYENFIAQHLNEANTLALPRVPARNMADIHRQQATPPLKTLIGTDHDGISSANDAGIVQDWAASGHAHSGVNCSDCHSLTKSGAVAKEWTNKPDIAVCENCHKKETKGFLNGKHGMRLAVNLSPMTPEMARIPMKDNAHNKELNCNSCHSPHRSDTKEVAVEACLTCHDDSHSKAYINSPHHQLWKKEITGELPVGSGVSCATCHLPRLPEKEHGLESILVMHNQNMNLRPNSKMIRSVCMNCHGLGFSLDALADPALMINNYSTLPSKKINTLNMIQGRKIMKKQSSSDDLK</sequence>
<keyword evidence="17" id="KW-1185">Reference proteome</keyword>
<evidence type="ECO:0000259" key="14">
    <source>
        <dbReference type="Pfam" id="PF09699"/>
    </source>
</evidence>
<dbReference type="GO" id="GO:0030288">
    <property type="term" value="C:outer membrane-bounded periplasmic space"/>
    <property type="evidence" value="ECO:0007669"/>
    <property type="project" value="TreeGrafter"/>
</dbReference>
<keyword evidence="9" id="KW-0106">Calcium</keyword>
<evidence type="ECO:0000256" key="4">
    <source>
        <dbReference type="ARBA" id="ARBA00011887"/>
    </source>
</evidence>
<reference evidence="17" key="1">
    <citation type="submission" date="2017-02" db="EMBL/GenBank/DDBJ databases">
        <authorList>
            <person name="Daims H."/>
        </authorList>
    </citation>
    <scope>NUCLEOTIDE SEQUENCE [LARGE SCALE GENOMIC DNA]</scope>
</reference>
<keyword evidence="12" id="KW-0408">Iron</keyword>
<evidence type="ECO:0000256" key="8">
    <source>
        <dbReference type="ARBA" id="ARBA00022729"/>
    </source>
</evidence>